<protein>
    <submittedName>
        <fullName evidence="1">Uncharacterized protein</fullName>
    </submittedName>
</protein>
<accession>A0A1E1JX14</accession>
<evidence type="ECO:0000313" key="2">
    <source>
        <dbReference type="Proteomes" id="UP000178129"/>
    </source>
</evidence>
<dbReference type="InParanoid" id="A0A1E1JX14"/>
<organism evidence="1 2">
    <name type="scientific">Rhynchosporium graminicola</name>
    <dbReference type="NCBI Taxonomy" id="2792576"/>
    <lineage>
        <taxon>Eukaryota</taxon>
        <taxon>Fungi</taxon>
        <taxon>Dikarya</taxon>
        <taxon>Ascomycota</taxon>
        <taxon>Pezizomycotina</taxon>
        <taxon>Leotiomycetes</taxon>
        <taxon>Helotiales</taxon>
        <taxon>Ploettnerulaceae</taxon>
        <taxon>Rhynchosporium</taxon>
    </lineage>
</organism>
<gene>
    <name evidence="1" type="ORF">RCO7_14184</name>
</gene>
<evidence type="ECO:0000313" key="1">
    <source>
        <dbReference type="EMBL" id="CZS90455.1"/>
    </source>
</evidence>
<dbReference type="AlphaFoldDB" id="A0A1E1JX14"/>
<comment type="caution">
    <text evidence="1">The sequence shown here is derived from an EMBL/GenBank/DDBJ whole genome shotgun (WGS) entry which is preliminary data.</text>
</comment>
<reference evidence="2" key="1">
    <citation type="submission" date="2016-03" db="EMBL/GenBank/DDBJ databases">
        <authorList>
            <person name="Ploux O."/>
        </authorList>
    </citation>
    <scope>NUCLEOTIDE SEQUENCE [LARGE SCALE GENOMIC DNA]</scope>
    <source>
        <strain evidence="2">UK7</strain>
    </source>
</reference>
<name>A0A1E1JX14_9HELO</name>
<dbReference type="EMBL" id="FJUW01000004">
    <property type="protein sequence ID" value="CZS90455.1"/>
    <property type="molecule type" value="Genomic_DNA"/>
</dbReference>
<dbReference type="Proteomes" id="UP000178129">
    <property type="component" value="Unassembled WGS sequence"/>
</dbReference>
<keyword evidence="2" id="KW-1185">Reference proteome</keyword>
<proteinExistence type="predicted"/>
<sequence>MCANRRGIYRAMTNNYACSYPVTIGADNWACQRYLDAQSVLGASGVLTAHFGLVLFIRTYDHC</sequence>